<feature type="binding site" description="axial binding residue" evidence="6">
    <location>
        <position position="468"/>
    </location>
    <ligand>
        <name>heme</name>
        <dbReference type="ChEBI" id="CHEBI:30413"/>
    </ligand>
    <ligandPart>
        <name>Fe</name>
        <dbReference type="ChEBI" id="CHEBI:18248"/>
    </ligandPart>
</feature>
<keyword evidence="3 6" id="KW-0479">Metal-binding</keyword>
<dbReference type="Pfam" id="PF00067">
    <property type="entry name" value="p450"/>
    <property type="match status" value="1"/>
</dbReference>
<dbReference type="InterPro" id="IPR002403">
    <property type="entry name" value="Cyt_P450_E_grp-IV"/>
</dbReference>
<evidence type="ECO:0000256" key="5">
    <source>
        <dbReference type="ARBA" id="ARBA00023033"/>
    </source>
</evidence>
<dbReference type="PANTHER" id="PTHR47582:SF1">
    <property type="entry name" value="P450, PUTATIVE (EUROFUNG)-RELATED"/>
    <property type="match status" value="1"/>
</dbReference>
<dbReference type="PRINTS" id="PR00465">
    <property type="entry name" value="EP450IV"/>
</dbReference>
<dbReference type="Gene3D" id="1.10.630.10">
    <property type="entry name" value="Cytochrome P450"/>
    <property type="match status" value="1"/>
</dbReference>
<keyword evidence="8" id="KW-0472">Membrane</keyword>
<keyword evidence="5 7" id="KW-0503">Monooxygenase</keyword>
<dbReference type="CDD" id="cd11040">
    <property type="entry name" value="CYP7_CYP8-like"/>
    <property type="match status" value="1"/>
</dbReference>
<keyword evidence="4 6" id="KW-0408">Iron</keyword>
<accession>A0A4R8TIP8</accession>
<evidence type="ECO:0000256" key="8">
    <source>
        <dbReference type="SAM" id="Phobius"/>
    </source>
</evidence>
<dbReference type="GO" id="GO:0004497">
    <property type="term" value="F:monooxygenase activity"/>
    <property type="evidence" value="ECO:0007669"/>
    <property type="project" value="UniProtKB-KW"/>
</dbReference>
<dbReference type="InterPro" id="IPR036396">
    <property type="entry name" value="Cyt_P450_sf"/>
</dbReference>
<reference evidence="9 10" key="1">
    <citation type="submission" date="2018-11" db="EMBL/GenBank/DDBJ databases">
        <title>Genome sequence and assembly of Colletotrichum sidae.</title>
        <authorList>
            <person name="Gan P."/>
            <person name="Shirasu K."/>
        </authorList>
    </citation>
    <scope>NUCLEOTIDE SEQUENCE [LARGE SCALE GENOMIC DNA]</scope>
    <source>
        <strain evidence="9 10">CBS 518.97</strain>
    </source>
</reference>
<evidence type="ECO:0000313" key="9">
    <source>
        <dbReference type="EMBL" id="TEA18120.1"/>
    </source>
</evidence>
<dbReference type="SUPFAM" id="SSF48264">
    <property type="entry name" value="Cytochrome P450"/>
    <property type="match status" value="1"/>
</dbReference>
<comment type="cofactor">
    <cofactor evidence="1 6">
        <name>heme</name>
        <dbReference type="ChEBI" id="CHEBI:30413"/>
    </cofactor>
</comment>
<keyword evidence="8" id="KW-1133">Transmembrane helix</keyword>
<dbReference type="PANTHER" id="PTHR47582">
    <property type="entry name" value="P450, PUTATIVE (EUROFUNG)-RELATED"/>
    <property type="match status" value="1"/>
</dbReference>
<evidence type="ECO:0000256" key="3">
    <source>
        <dbReference type="ARBA" id="ARBA00022723"/>
    </source>
</evidence>
<organism evidence="9 10">
    <name type="scientific">Colletotrichum sidae</name>
    <dbReference type="NCBI Taxonomy" id="1347389"/>
    <lineage>
        <taxon>Eukaryota</taxon>
        <taxon>Fungi</taxon>
        <taxon>Dikarya</taxon>
        <taxon>Ascomycota</taxon>
        <taxon>Pezizomycotina</taxon>
        <taxon>Sordariomycetes</taxon>
        <taxon>Hypocreomycetidae</taxon>
        <taxon>Glomerellales</taxon>
        <taxon>Glomerellaceae</taxon>
        <taxon>Colletotrichum</taxon>
        <taxon>Colletotrichum orbiculare species complex</taxon>
    </lineage>
</organism>
<dbReference type="EMBL" id="QAPF01000071">
    <property type="protein sequence ID" value="TEA18120.1"/>
    <property type="molecule type" value="Genomic_DNA"/>
</dbReference>
<evidence type="ECO:0000256" key="1">
    <source>
        <dbReference type="ARBA" id="ARBA00001971"/>
    </source>
</evidence>
<protein>
    <submittedName>
        <fullName evidence="9">25-hydroxycholesterol 7-alpha-hydroxylase</fullName>
    </submittedName>
</protein>
<proteinExistence type="inferred from homology"/>
<dbReference type="InterPro" id="IPR017972">
    <property type="entry name" value="Cyt_P450_CS"/>
</dbReference>
<evidence type="ECO:0000256" key="4">
    <source>
        <dbReference type="ARBA" id="ARBA00023004"/>
    </source>
</evidence>
<feature type="transmembrane region" description="Helical" evidence="8">
    <location>
        <begin position="7"/>
        <end position="29"/>
    </location>
</feature>
<dbReference type="PROSITE" id="PS00086">
    <property type="entry name" value="CYTOCHROME_P450"/>
    <property type="match status" value="1"/>
</dbReference>
<keyword evidence="10" id="KW-1185">Reference proteome</keyword>
<keyword evidence="6 7" id="KW-0349">Heme</keyword>
<evidence type="ECO:0000256" key="7">
    <source>
        <dbReference type="RuleBase" id="RU000461"/>
    </source>
</evidence>
<dbReference type="InterPro" id="IPR001128">
    <property type="entry name" value="Cyt_P450"/>
</dbReference>
<dbReference type="GO" id="GO:0020037">
    <property type="term" value="F:heme binding"/>
    <property type="evidence" value="ECO:0007669"/>
    <property type="project" value="InterPro"/>
</dbReference>
<evidence type="ECO:0000256" key="2">
    <source>
        <dbReference type="ARBA" id="ARBA00010617"/>
    </source>
</evidence>
<evidence type="ECO:0000313" key="10">
    <source>
        <dbReference type="Proteomes" id="UP000295604"/>
    </source>
</evidence>
<gene>
    <name evidence="9" type="primary">CYP7B1-1</name>
    <name evidence="9" type="ORF">C8034_v011743</name>
</gene>
<name>A0A4R8TIP8_9PEZI</name>
<sequence length="541" mass="58872">MTSTLDFLGGSPVTVVGLLLVVAIVYLSIYPVPIDSHEPPIVRPKVPLVGHILGLFQHSWAYYGLIFEASNREPIVTLPMLRGKVYVAPDPDLASAALRNRALSFDPFLRDLITGIAGAKPATVKVWDDAAFYRAWVKILYDNLSGRPVLALNISAVGNVAENLNSLSVGKVEVGNLYLWNQKMFTLASMNSLYGSENPFRKDTSLVNTYWFAYSPGPFKVSPTTKLTASRTYEDNMHRLVPNILPAVFASRGHRARQLLNKAFTSYFDADGHADPSVPPFTRDRRELTAKFGLPPSEAAAIETIVVHGAISNSYPTYYWMFAHVFSQPDLVARLREETAGALEVTGESIGGKRVVRLHVDRLEERCPLLTSCFREAHRLRAKGALARHVTADTTLSDGGRRTYAVKRGTQVHSPQGVFHVSRELWGPDAEEFVGDRFLELAAAAGNKSAATFSPRGFLGFGGGKHICPGRGFASGEILGSMALLVSGFDVSGPDGGVLEVPGATEVVLTATFGKPRPGSELRGVVSRRAGWEDVHWEVAA</sequence>
<dbReference type="GO" id="GO:0016705">
    <property type="term" value="F:oxidoreductase activity, acting on paired donors, with incorporation or reduction of molecular oxygen"/>
    <property type="evidence" value="ECO:0007669"/>
    <property type="project" value="InterPro"/>
</dbReference>
<keyword evidence="8" id="KW-0812">Transmembrane</keyword>
<dbReference type="Proteomes" id="UP000295604">
    <property type="component" value="Unassembled WGS sequence"/>
</dbReference>
<comment type="caution">
    <text evidence="9">The sequence shown here is derived from an EMBL/GenBank/DDBJ whole genome shotgun (WGS) entry which is preliminary data.</text>
</comment>
<dbReference type="GO" id="GO:0005506">
    <property type="term" value="F:iron ion binding"/>
    <property type="evidence" value="ECO:0007669"/>
    <property type="project" value="InterPro"/>
</dbReference>
<dbReference type="InterPro" id="IPR053007">
    <property type="entry name" value="CYP450_monoxygenase_sec-met"/>
</dbReference>
<dbReference type="AlphaFoldDB" id="A0A4R8TIP8"/>
<keyword evidence="7" id="KW-0560">Oxidoreductase</keyword>
<comment type="similarity">
    <text evidence="2 7">Belongs to the cytochrome P450 family.</text>
</comment>
<evidence type="ECO:0000256" key="6">
    <source>
        <dbReference type="PIRSR" id="PIRSR602403-1"/>
    </source>
</evidence>